<dbReference type="EMBL" id="LDZY01000009">
    <property type="protein sequence ID" value="KLU65266.1"/>
    <property type="molecule type" value="Genomic_DNA"/>
</dbReference>
<keyword evidence="9" id="KW-1185">Reference proteome</keyword>
<keyword evidence="4 6" id="KW-1133">Transmembrane helix</keyword>
<evidence type="ECO:0000313" key="8">
    <source>
        <dbReference type="EMBL" id="KLU65266.1"/>
    </source>
</evidence>
<dbReference type="GO" id="GO:0000271">
    <property type="term" value="P:polysaccharide biosynthetic process"/>
    <property type="evidence" value="ECO:0007669"/>
    <property type="project" value="InterPro"/>
</dbReference>
<comment type="subcellular location">
    <subcellularLocation>
        <location evidence="1">Membrane</location>
        <topology evidence="1">Multi-pass membrane protein</topology>
    </subcellularLocation>
</comment>
<evidence type="ECO:0000313" key="9">
    <source>
        <dbReference type="Proteomes" id="UP000036356"/>
    </source>
</evidence>
<keyword evidence="3 6" id="KW-0812">Transmembrane</keyword>
<sequence length="143" mass="16326">MARIAKRHLEFLRFCVVGGLNTGIDFTLFAVLFAWGVPLLSAHTLSYCCGVLNSFWLNRKWTFKDQASPSSFAHKSVRQMVQFICLNFISLAITYVLLLWIHDSWGYPMLLSRLVAIVASLAINFIGSRLWVFRQPRLGSELI</sequence>
<evidence type="ECO:0000256" key="3">
    <source>
        <dbReference type="ARBA" id="ARBA00022692"/>
    </source>
</evidence>
<feature type="transmembrane region" description="Helical" evidence="6">
    <location>
        <begin position="80"/>
        <end position="101"/>
    </location>
</feature>
<evidence type="ECO:0000256" key="5">
    <source>
        <dbReference type="ARBA" id="ARBA00023136"/>
    </source>
</evidence>
<dbReference type="InterPro" id="IPR051401">
    <property type="entry name" value="GtrA_CellWall_Glycosyl"/>
</dbReference>
<evidence type="ECO:0000259" key="7">
    <source>
        <dbReference type="Pfam" id="PF04138"/>
    </source>
</evidence>
<dbReference type="RefSeq" id="WP_053006437.1">
    <property type="nucleotide sequence ID" value="NZ_LDZY01000009.1"/>
</dbReference>
<evidence type="ECO:0000256" key="6">
    <source>
        <dbReference type="SAM" id="Phobius"/>
    </source>
</evidence>
<name>A0A0J1IKM1_9FIRM</name>
<proteinExistence type="inferred from homology"/>
<dbReference type="InterPro" id="IPR007267">
    <property type="entry name" value="GtrA_DPMS_TM"/>
</dbReference>
<dbReference type="PANTHER" id="PTHR38459">
    <property type="entry name" value="PROPHAGE BACTOPRENOL-LINKED GLUCOSE TRANSLOCASE HOMOLOG"/>
    <property type="match status" value="1"/>
</dbReference>
<feature type="transmembrane region" description="Helical" evidence="6">
    <location>
        <begin position="107"/>
        <end position="127"/>
    </location>
</feature>
<evidence type="ECO:0000256" key="1">
    <source>
        <dbReference type="ARBA" id="ARBA00004141"/>
    </source>
</evidence>
<feature type="transmembrane region" description="Helical" evidence="6">
    <location>
        <begin position="12"/>
        <end position="34"/>
    </location>
</feature>
<dbReference type="Proteomes" id="UP000036356">
    <property type="component" value="Unassembled WGS sequence"/>
</dbReference>
<feature type="transmembrane region" description="Helical" evidence="6">
    <location>
        <begin position="40"/>
        <end position="59"/>
    </location>
</feature>
<organism evidence="8 9">
    <name type="scientific">Desulfosporosinus acididurans</name>
    <dbReference type="NCBI Taxonomy" id="476652"/>
    <lineage>
        <taxon>Bacteria</taxon>
        <taxon>Bacillati</taxon>
        <taxon>Bacillota</taxon>
        <taxon>Clostridia</taxon>
        <taxon>Eubacteriales</taxon>
        <taxon>Desulfitobacteriaceae</taxon>
        <taxon>Desulfosporosinus</taxon>
    </lineage>
</organism>
<dbReference type="STRING" id="476652.DEAC_c28180"/>
<accession>A0A0J1IKM1</accession>
<reference evidence="8 9" key="1">
    <citation type="submission" date="2015-06" db="EMBL/GenBank/DDBJ databases">
        <title>Draft genome of the moderately acidophilic sulfate reducer Candidatus Desulfosporosinus acididurans strain M1.</title>
        <authorList>
            <person name="Poehlein A."/>
            <person name="Petzsch P."/>
            <person name="Johnson B.D."/>
            <person name="Schloemann M."/>
            <person name="Daniel R."/>
            <person name="Muehling M."/>
        </authorList>
    </citation>
    <scope>NUCLEOTIDE SEQUENCE [LARGE SCALE GENOMIC DNA]</scope>
    <source>
        <strain evidence="8 9">M1</strain>
    </source>
</reference>
<evidence type="ECO:0000256" key="4">
    <source>
        <dbReference type="ARBA" id="ARBA00022989"/>
    </source>
</evidence>
<protein>
    <submittedName>
        <fullName evidence="8">GtrA-like protein</fullName>
    </submittedName>
</protein>
<feature type="domain" description="GtrA/DPMS transmembrane" evidence="7">
    <location>
        <begin position="13"/>
        <end position="133"/>
    </location>
</feature>
<dbReference type="Pfam" id="PF04138">
    <property type="entry name" value="GtrA_DPMS_TM"/>
    <property type="match status" value="1"/>
</dbReference>
<dbReference type="AlphaFoldDB" id="A0A0J1IKM1"/>
<gene>
    <name evidence="8" type="ORF">DEAC_c28180</name>
</gene>
<comment type="similarity">
    <text evidence="2">Belongs to the GtrA family.</text>
</comment>
<evidence type="ECO:0000256" key="2">
    <source>
        <dbReference type="ARBA" id="ARBA00009399"/>
    </source>
</evidence>
<comment type="caution">
    <text evidence="8">The sequence shown here is derived from an EMBL/GenBank/DDBJ whole genome shotgun (WGS) entry which is preliminary data.</text>
</comment>
<dbReference type="PANTHER" id="PTHR38459:SF1">
    <property type="entry name" value="PROPHAGE BACTOPRENOL-LINKED GLUCOSE TRANSLOCASE HOMOLOG"/>
    <property type="match status" value="1"/>
</dbReference>
<dbReference type="PATRIC" id="fig|476652.3.peg.2955"/>
<keyword evidence="5 6" id="KW-0472">Membrane</keyword>
<dbReference type="GO" id="GO:0005886">
    <property type="term" value="C:plasma membrane"/>
    <property type="evidence" value="ECO:0007669"/>
    <property type="project" value="TreeGrafter"/>
</dbReference>